<feature type="transmembrane region" description="Helical" evidence="1">
    <location>
        <begin position="108"/>
        <end position="127"/>
    </location>
</feature>
<feature type="transmembrane region" description="Helical" evidence="1">
    <location>
        <begin position="16"/>
        <end position="36"/>
    </location>
</feature>
<organism evidence="2 3">
    <name type="scientific">Peribacillus loiseleuriae</name>
    <dbReference type="NCBI Taxonomy" id="1679170"/>
    <lineage>
        <taxon>Bacteria</taxon>
        <taxon>Bacillati</taxon>
        <taxon>Bacillota</taxon>
        <taxon>Bacilli</taxon>
        <taxon>Bacillales</taxon>
        <taxon>Bacillaceae</taxon>
        <taxon>Peribacillus</taxon>
    </lineage>
</organism>
<evidence type="ECO:0000313" key="3">
    <source>
        <dbReference type="Proteomes" id="UP000037146"/>
    </source>
</evidence>
<evidence type="ECO:0000256" key="1">
    <source>
        <dbReference type="SAM" id="Phobius"/>
    </source>
</evidence>
<keyword evidence="1" id="KW-0472">Membrane</keyword>
<dbReference type="Proteomes" id="UP000037146">
    <property type="component" value="Unassembled WGS sequence"/>
</dbReference>
<dbReference type="EMBL" id="LFZW01000001">
    <property type="protein sequence ID" value="KMY48341.1"/>
    <property type="molecule type" value="Genomic_DNA"/>
</dbReference>
<reference evidence="3" key="1">
    <citation type="submission" date="2015-07" db="EMBL/GenBank/DDBJ databases">
        <title>Genome sequencing project for genomic taxonomy and phylogenomics of Bacillus-like bacteria.</title>
        <authorList>
            <person name="Liu B."/>
            <person name="Wang J."/>
            <person name="Zhu Y."/>
            <person name="Liu G."/>
            <person name="Chen Q."/>
            <person name="Chen Z."/>
            <person name="Lan J."/>
            <person name="Che J."/>
            <person name="Ge C."/>
            <person name="Shi H."/>
            <person name="Pan Z."/>
            <person name="Liu X."/>
        </authorList>
    </citation>
    <scope>NUCLEOTIDE SEQUENCE [LARGE SCALE GENOMIC DNA]</scope>
    <source>
        <strain evidence="3">FJAT-27997</strain>
    </source>
</reference>
<protein>
    <submittedName>
        <fullName evidence="2">Diaminopimelate epimerase</fullName>
    </submittedName>
</protein>
<feature type="transmembrane region" description="Helical" evidence="1">
    <location>
        <begin position="48"/>
        <end position="74"/>
    </location>
</feature>
<gene>
    <name evidence="2" type="ORF">AC625_01415</name>
</gene>
<keyword evidence="3" id="KW-1185">Reference proteome</keyword>
<feature type="transmembrane region" description="Helical" evidence="1">
    <location>
        <begin position="133"/>
        <end position="151"/>
    </location>
</feature>
<dbReference type="PATRIC" id="fig|1679170.3.peg.259"/>
<evidence type="ECO:0000313" key="2">
    <source>
        <dbReference type="EMBL" id="KMY48341.1"/>
    </source>
</evidence>
<dbReference type="RefSeq" id="WP_049679661.1">
    <property type="nucleotide sequence ID" value="NZ_LFZW01000001.1"/>
</dbReference>
<dbReference type="STRING" id="1679170.AC625_01415"/>
<dbReference type="InterPro" id="IPR021683">
    <property type="entry name" value="DUF3267"/>
</dbReference>
<comment type="caution">
    <text evidence="2">The sequence shown here is derived from an EMBL/GenBank/DDBJ whole genome shotgun (WGS) entry which is preliminary data.</text>
</comment>
<dbReference type="AlphaFoldDB" id="A0A0K9GP20"/>
<sequence length="176" mass="20351">MEKETVVELSMKKINIAVFVVILLLFIGFCFLHVWLHGRLEVSMTLNGLLLFIALYVFFILFHEALHLCAFHWVGHVEWKKLKWGVNWKLGVAYAHSTMPVTVKQMKWVLFMPFVPTAVIPLLFGLIFNSPSFLLLGIFMVAGCLGDYALYQKLKRFSNKAKVIDHLTKPQFTVYE</sequence>
<keyword evidence="1" id="KW-1133">Transmembrane helix</keyword>
<dbReference type="OrthoDB" id="9789112at2"/>
<accession>A0A0K9GP20</accession>
<keyword evidence="1" id="KW-0812">Transmembrane</keyword>
<name>A0A0K9GP20_9BACI</name>
<dbReference type="Pfam" id="PF11667">
    <property type="entry name" value="DUF3267"/>
    <property type="match status" value="1"/>
</dbReference>
<proteinExistence type="predicted"/>